<feature type="binding site" evidence="5">
    <location>
        <position position="181"/>
    </location>
    <ligand>
        <name>Mg(2+)</name>
        <dbReference type="ChEBI" id="CHEBI:18420"/>
    </ligand>
</feature>
<keyword evidence="5" id="KW-0472">Membrane</keyword>
<dbReference type="InterPro" id="IPR010233">
    <property type="entry name" value="UbiG_MeTrfase"/>
</dbReference>
<reference evidence="7" key="1">
    <citation type="journal article" date="2015" name="Proc. Natl. Acad. Sci. U.S.A.">
        <title>Genome sequence of the Asian Tiger mosquito, Aedes albopictus, reveals insights into its biology, genetics, and evolution.</title>
        <authorList>
            <person name="Chen X.G."/>
            <person name="Jiang X."/>
            <person name="Gu J."/>
            <person name="Xu M."/>
            <person name="Wu Y."/>
            <person name="Deng Y."/>
            <person name="Zhang C."/>
            <person name="Bonizzoni M."/>
            <person name="Dermauw W."/>
            <person name="Vontas J."/>
            <person name="Armbruster P."/>
            <person name="Huang X."/>
            <person name="Yang Y."/>
            <person name="Zhang H."/>
            <person name="He W."/>
            <person name="Peng H."/>
            <person name="Liu Y."/>
            <person name="Wu K."/>
            <person name="Chen J."/>
            <person name="Lirakis M."/>
            <person name="Topalis P."/>
            <person name="Van Leeuwen T."/>
            <person name="Hall A.B."/>
            <person name="Jiang X."/>
            <person name="Thorpe C."/>
            <person name="Mueller R.L."/>
            <person name="Sun C."/>
            <person name="Waterhouse R.M."/>
            <person name="Yan G."/>
            <person name="Tu Z.J."/>
            <person name="Fang X."/>
            <person name="James A.A."/>
        </authorList>
    </citation>
    <scope>NUCLEOTIDE SEQUENCE [LARGE SCALE GENOMIC DNA]</scope>
    <source>
        <strain evidence="7">Foshan</strain>
    </source>
</reference>
<evidence type="ECO:0000256" key="5">
    <source>
        <dbReference type="HAMAP-Rule" id="MF_03190"/>
    </source>
</evidence>
<name>A0ABM1Z5L6_AEDAL</name>
<dbReference type="PANTHER" id="PTHR43464:SF19">
    <property type="entry name" value="UBIQUINONE BIOSYNTHESIS O-METHYLTRANSFERASE, MITOCHONDRIAL"/>
    <property type="match status" value="1"/>
</dbReference>
<dbReference type="EC" id="2.1.1.64" evidence="5"/>
<keyword evidence="5" id="KW-0479">Metal-binding</keyword>
<keyword evidence="4 5" id="KW-0949">S-adenosyl-L-methionine</keyword>
<dbReference type="Proteomes" id="UP000069940">
    <property type="component" value="Unassembled WGS sequence"/>
</dbReference>
<dbReference type="NCBIfam" id="TIGR01983">
    <property type="entry name" value="UbiG"/>
    <property type="match status" value="1"/>
</dbReference>
<reference evidence="6" key="2">
    <citation type="submission" date="2025-05" db="UniProtKB">
        <authorList>
            <consortium name="EnsemblMetazoa"/>
        </authorList>
    </citation>
    <scope>IDENTIFICATION</scope>
    <source>
        <strain evidence="6">Foshan</strain>
    </source>
</reference>
<comment type="pathway">
    <text evidence="5">Cofactor biosynthesis; ubiquinone biosynthesis.</text>
</comment>
<dbReference type="RefSeq" id="XP_019548429.3">
    <property type="nucleotide sequence ID" value="XM_019692884.3"/>
</dbReference>
<protein>
    <recommendedName>
        <fullName evidence="5">Ubiquinone biosynthesis O-methyltransferase, mitochondrial</fullName>
    </recommendedName>
    <alternativeName>
        <fullName evidence="5">3-demethylubiquinol 3-O-methyltransferase</fullName>
        <ecNumber evidence="5">2.1.1.64</ecNumber>
    </alternativeName>
    <alternativeName>
        <fullName evidence="5">3-demethylubiquinone 3-O-methyltransferase</fullName>
        <ecNumber evidence="5">2.1.1.-</ecNumber>
    </alternativeName>
    <alternativeName>
        <fullName evidence="5">Polyprenyldihydroxybenzoate methyltransferase</fullName>
        <ecNumber evidence="5">2.1.1.114</ecNumber>
    </alternativeName>
</protein>
<dbReference type="InterPro" id="IPR029063">
    <property type="entry name" value="SAM-dependent_MTases_sf"/>
</dbReference>
<feature type="binding site" evidence="5">
    <location>
        <position position="180"/>
    </location>
    <ligand>
        <name>S-adenosyl-L-methionine</name>
        <dbReference type="ChEBI" id="CHEBI:59789"/>
    </ligand>
</feature>
<dbReference type="EC" id="2.1.1.114" evidence="5"/>
<keyword evidence="3 5" id="KW-0831">Ubiquinone biosynthesis</keyword>
<evidence type="ECO:0000256" key="4">
    <source>
        <dbReference type="ARBA" id="ARBA00022691"/>
    </source>
</evidence>
<sequence>MLNSGLSQVLPKMLAIKPLRIIALIHPPKRYLSQESTAHVNPPPNVDQREVDTLAKLAEDWWNPTGPLKGLHSMNSLRVPLIRDGLIATNVIPQEQIQSPQVLKGVNILEVGCGGGILTEALARIHAEVVGIDPGEKLIGVAREHAERDRKISSRIQYLVETVEDHARKNVEKYDAVIASEVLEHVNDKPAFLEHCIMALKPGGSIFITTLNQTTASWVGGIVAAEYILKLVPENTHDWDKFIAPLDLQRILKTFNCTTVLVHGMSYEFWRNSWSWCKRMDINYAVQAVKLADN</sequence>
<keyword evidence="1 5" id="KW-0489">Methyltransferase</keyword>
<dbReference type="CDD" id="cd02440">
    <property type="entry name" value="AdoMet_MTases"/>
    <property type="match status" value="1"/>
</dbReference>
<feature type="binding site" evidence="5">
    <location>
        <position position="133"/>
    </location>
    <ligand>
        <name>S-adenosyl-L-methionine</name>
        <dbReference type="ChEBI" id="CHEBI:59789"/>
    </ligand>
</feature>
<keyword evidence="2 5" id="KW-0808">Transferase</keyword>
<dbReference type="GeneID" id="109418670"/>
<feature type="binding site" evidence="5">
    <location>
        <position position="185"/>
    </location>
    <ligand>
        <name>Mg(2+)</name>
        <dbReference type="ChEBI" id="CHEBI:18420"/>
    </ligand>
</feature>
<dbReference type="EnsemblMetazoa" id="AALFPA23_015311.R22231">
    <property type="protein sequence ID" value="AALFPA23_015311.P22231"/>
    <property type="gene ID" value="AALFPA23_015311"/>
</dbReference>
<dbReference type="EC" id="2.1.1.-" evidence="5"/>
<evidence type="ECO:0000256" key="2">
    <source>
        <dbReference type="ARBA" id="ARBA00022679"/>
    </source>
</evidence>
<proteinExistence type="inferred from homology"/>
<evidence type="ECO:0000256" key="3">
    <source>
        <dbReference type="ARBA" id="ARBA00022688"/>
    </source>
</evidence>
<keyword evidence="5" id="KW-0999">Mitochondrion inner membrane</keyword>
<evidence type="ECO:0000313" key="7">
    <source>
        <dbReference type="Proteomes" id="UP000069940"/>
    </source>
</evidence>
<evidence type="ECO:0000313" key="6">
    <source>
        <dbReference type="EnsemblMetazoa" id="AALFPA23_015311.P22231"/>
    </source>
</evidence>
<dbReference type="SUPFAM" id="SSF53335">
    <property type="entry name" value="S-adenosyl-L-methionine-dependent methyltransferases"/>
    <property type="match status" value="1"/>
</dbReference>
<evidence type="ECO:0000256" key="1">
    <source>
        <dbReference type="ARBA" id="ARBA00022603"/>
    </source>
</evidence>
<organism evidence="6 7">
    <name type="scientific">Aedes albopictus</name>
    <name type="common">Asian tiger mosquito</name>
    <name type="synonym">Stegomyia albopicta</name>
    <dbReference type="NCBI Taxonomy" id="7160"/>
    <lineage>
        <taxon>Eukaryota</taxon>
        <taxon>Metazoa</taxon>
        <taxon>Ecdysozoa</taxon>
        <taxon>Arthropoda</taxon>
        <taxon>Hexapoda</taxon>
        <taxon>Insecta</taxon>
        <taxon>Pterygota</taxon>
        <taxon>Neoptera</taxon>
        <taxon>Endopterygota</taxon>
        <taxon>Diptera</taxon>
        <taxon>Nematocera</taxon>
        <taxon>Culicoidea</taxon>
        <taxon>Culicidae</taxon>
        <taxon>Culicinae</taxon>
        <taxon>Aedini</taxon>
        <taxon>Aedes</taxon>
        <taxon>Stegomyia</taxon>
    </lineage>
</organism>
<comment type="subunit">
    <text evidence="5">Component of a multi-subunit COQ enzyme complex.</text>
</comment>
<feature type="binding site" evidence="5">
    <location>
        <position position="184"/>
    </location>
    <ligand>
        <name>Mg(2+)</name>
        <dbReference type="ChEBI" id="CHEBI:18420"/>
    </ligand>
</feature>
<dbReference type="Pfam" id="PF13489">
    <property type="entry name" value="Methyltransf_23"/>
    <property type="match status" value="1"/>
</dbReference>
<comment type="catalytic activity">
    <reaction evidence="5">
        <text>a 3,4-dihydroxy-5-(all-trans-polyprenyl)benzoate + S-adenosyl-L-methionine = a 4-hydroxy-3-methoxy-5-(all-trans-polyprenyl)benzoate + S-adenosyl-L-homocysteine + H(+)</text>
        <dbReference type="Rhea" id="RHEA:44452"/>
        <dbReference type="Rhea" id="RHEA-COMP:10930"/>
        <dbReference type="Rhea" id="RHEA-COMP:10931"/>
        <dbReference type="ChEBI" id="CHEBI:15378"/>
        <dbReference type="ChEBI" id="CHEBI:57856"/>
        <dbReference type="ChEBI" id="CHEBI:59789"/>
        <dbReference type="ChEBI" id="CHEBI:64694"/>
        <dbReference type="ChEBI" id="CHEBI:84443"/>
        <dbReference type="EC" id="2.1.1.114"/>
    </reaction>
</comment>
<feature type="binding site" evidence="5">
    <location>
        <position position="78"/>
    </location>
    <ligand>
        <name>S-adenosyl-L-methionine</name>
        <dbReference type="ChEBI" id="CHEBI:59789"/>
    </ligand>
</feature>
<comment type="function">
    <text evidence="5">O-methyltransferase required for two non-consecutive steps during ubiquinone biosynthesis. Catalyzes the 2 O-methylation of 3,4-dihydroxy-5-(all-trans-polyprenyl)benzoic acid into 4-hydroxy-3-methoxy-5-(all-trans-polyprenyl)benzoic acid. Also catalyzes the last step of ubiquinone biosynthesis by mediating methylation of 3-demethylubiquinone into ubiquinone. Also able to mediate the methylation of 3-demethylubiquinol into ubiquinol.</text>
</comment>
<gene>
    <name evidence="5" type="primary">coq3</name>
</gene>
<comment type="catalytic activity">
    <reaction evidence="5">
        <text>a 3-demethylubiquinone + S-adenosyl-L-methionine = a ubiquinone + S-adenosyl-L-homocysteine</text>
        <dbReference type="Rhea" id="RHEA:81215"/>
        <dbReference type="Rhea" id="RHEA-COMP:9565"/>
        <dbReference type="Rhea" id="RHEA-COMP:19654"/>
        <dbReference type="ChEBI" id="CHEBI:16389"/>
        <dbReference type="ChEBI" id="CHEBI:57856"/>
        <dbReference type="ChEBI" id="CHEBI:59789"/>
        <dbReference type="ChEBI" id="CHEBI:231825"/>
    </reaction>
</comment>
<dbReference type="HAMAP" id="MF_00472">
    <property type="entry name" value="UbiG"/>
    <property type="match status" value="1"/>
</dbReference>
<accession>A0ABM1Z5L6</accession>
<dbReference type="Gene3D" id="3.40.50.150">
    <property type="entry name" value="Vaccinia Virus protein VP39"/>
    <property type="match status" value="1"/>
</dbReference>
<comment type="catalytic activity">
    <reaction evidence="5">
        <text>a 3-demethylubiquinol + S-adenosyl-L-methionine = a ubiquinol + S-adenosyl-L-homocysteine + H(+)</text>
        <dbReference type="Rhea" id="RHEA:44380"/>
        <dbReference type="Rhea" id="RHEA-COMP:9566"/>
        <dbReference type="Rhea" id="RHEA-COMP:10914"/>
        <dbReference type="ChEBI" id="CHEBI:15378"/>
        <dbReference type="ChEBI" id="CHEBI:17976"/>
        <dbReference type="ChEBI" id="CHEBI:57856"/>
        <dbReference type="ChEBI" id="CHEBI:59789"/>
        <dbReference type="ChEBI" id="CHEBI:84422"/>
        <dbReference type="EC" id="2.1.1.64"/>
    </reaction>
</comment>
<dbReference type="PANTHER" id="PTHR43464">
    <property type="entry name" value="METHYLTRANSFERASE"/>
    <property type="match status" value="1"/>
</dbReference>
<keyword evidence="7" id="KW-1185">Reference proteome</keyword>
<feature type="binding site" evidence="5">
    <location>
        <position position="112"/>
    </location>
    <ligand>
        <name>S-adenosyl-L-methionine</name>
        <dbReference type="ChEBI" id="CHEBI:59789"/>
    </ligand>
</feature>
<comment type="subcellular location">
    <subcellularLocation>
        <location evidence="5">Mitochondrion inner membrane</location>
        <topology evidence="5">Peripheral membrane protein</topology>
        <orientation evidence="5">Matrix side</orientation>
    </subcellularLocation>
</comment>
<comment type="cofactor">
    <cofactor evidence="5">
        <name>Mg(2+)</name>
        <dbReference type="ChEBI" id="CHEBI:18420"/>
    </cofactor>
</comment>
<comment type="similarity">
    <text evidence="5">Belongs to the class I-like SAM-binding methyltransferase superfamily. UbiG/COQ3 family.</text>
</comment>
<keyword evidence="5" id="KW-0460">Magnesium</keyword>
<keyword evidence="5" id="KW-0496">Mitochondrion</keyword>